<comment type="domain">
    <text evidence="6">Lacks alpha-helical transmembrane segments, suggesting that it resides in the membrane via beta-sheet conformations similar to those predicted for other outer membrane proteins and porin.</text>
</comment>
<evidence type="ECO:0000256" key="3">
    <source>
        <dbReference type="ARBA" id="ARBA00022787"/>
    </source>
</evidence>
<keyword evidence="2 6" id="KW-0812">Transmembrane</keyword>
<dbReference type="InterPro" id="IPR027539">
    <property type="entry name" value="Mdm10"/>
</dbReference>
<evidence type="ECO:0000256" key="5">
    <source>
        <dbReference type="ARBA" id="ARBA00023136"/>
    </source>
</evidence>
<feature type="compositionally biased region" description="Low complexity" evidence="7">
    <location>
        <begin position="281"/>
        <end position="297"/>
    </location>
</feature>
<dbReference type="PANTHER" id="PTHR28035:SF1">
    <property type="entry name" value="MITOCHONDRIAL DISTRIBUTION AND MORPHOLOGY PROTEIN 10"/>
    <property type="match status" value="1"/>
</dbReference>
<protein>
    <recommendedName>
        <fullName evidence="6">Mitochondrial distribution and morphology protein 10</fullName>
    </recommendedName>
    <alternativeName>
        <fullName evidence="6">Mitochondrial inheritance component MDM10</fullName>
    </alternativeName>
</protein>
<dbReference type="PANTHER" id="PTHR28035">
    <property type="entry name" value="MITOCHONDRIAL DISTRIBUTION AND MORPHOLOGY PROTEIN 10"/>
    <property type="match status" value="1"/>
</dbReference>
<comment type="function">
    <text evidence="6">Component of the ERMES/MDM complex, which serves as a molecular tether to connect the endoplasmic reticulum and mitochondria. Components of this complex are involved in the control of mitochondrial shape and protein biogenesis and may function in phospholipid exchange. MDM10 is involved in the late assembly steps of the general translocase of the mitochondrial outer membrane (TOM complex). Functions in the TOM40-specific route of the assembly of outer membrane beta-barrel proteins, including the association of TOM40 with the receptor TOM22 and small TOM proteins. Can associate with the SAM(core) complex as well as the MDM12-MMM1 complex, both involved in late steps of the major beta-barrel assembly pathway, that is responsible for biogenesis of all outer membrane beta-barrel proteins. May act as a switch that shuttles between both complexes and channels precursor proteins into the TOM40-specific pathway. Plays a role in mitochondrial morphology and in the inheritance of mitochondria.</text>
</comment>
<keyword evidence="5 6" id="KW-0472">Membrane</keyword>
<dbReference type="GO" id="GO:0032865">
    <property type="term" value="C:ERMES complex"/>
    <property type="evidence" value="ECO:0007669"/>
    <property type="project" value="UniProtKB-UniRule"/>
</dbReference>
<evidence type="ECO:0000313" key="8">
    <source>
        <dbReference type="EMBL" id="PFH50548.1"/>
    </source>
</evidence>
<comment type="similarity">
    <text evidence="6">Belongs to the MDM10 family.</text>
</comment>
<dbReference type="GO" id="GO:0051654">
    <property type="term" value="P:establishment of mitochondrion localization"/>
    <property type="evidence" value="ECO:0007669"/>
    <property type="project" value="TreeGrafter"/>
</dbReference>
<proteinExistence type="inferred from homology"/>
<keyword evidence="9" id="KW-1185">Reference proteome</keyword>
<comment type="subcellular location">
    <subcellularLocation>
        <location evidence="6">Mitochondrion outer membrane</location>
        <topology evidence="6">Multi-pass membrane protein</topology>
    </subcellularLocation>
    <text evidence="6">The ERMES/MDM complex localizes to a few discrete foci (around 10 per single cell), that represent mitochondria-endoplasmic reticulum junctions. These foci are often found next to mtDNA nucleoids.</text>
</comment>
<reference evidence="8 9" key="1">
    <citation type="submission" date="2014-02" db="EMBL/GenBank/DDBJ databases">
        <title>Transposable element dynamics among asymbiotic and ectomycorrhizal Amanita fungi.</title>
        <authorList>
            <consortium name="DOE Joint Genome Institute"/>
            <person name="Hess J."/>
            <person name="Skrede I."/>
            <person name="Wolfe B."/>
            <person name="LaButti K."/>
            <person name="Ohm R.A."/>
            <person name="Grigoriev I.V."/>
            <person name="Pringle A."/>
        </authorList>
    </citation>
    <scope>NUCLEOTIDE SEQUENCE [LARGE SCALE GENOMIC DNA]</scope>
    <source>
        <strain evidence="8 9">SKay4041</strain>
    </source>
</reference>
<evidence type="ECO:0000256" key="6">
    <source>
        <dbReference type="HAMAP-Rule" id="MF_03102"/>
    </source>
</evidence>
<evidence type="ECO:0000256" key="1">
    <source>
        <dbReference type="ARBA" id="ARBA00022452"/>
    </source>
</evidence>
<dbReference type="GO" id="GO:1990456">
    <property type="term" value="P:mitochondrion-endoplasmic reticulum membrane tethering"/>
    <property type="evidence" value="ECO:0007669"/>
    <property type="project" value="UniProtKB-UniRule"/>
</dbReference>
<keyword evidence="1 6" id="KW-1134">Transmembrane beta strand</keyword>
<gene>
    <name evidence="6" type="primary">MDM10</name>
    <name evidence="8" type="ORF">AMATHDRAFT_75533</name>
</gene>
<name>A0A2A9NKE1_9AGAR</name>
<dbReference type="Pfam" id="PF12519">
    <property type="entry name" value="MDM10"/>
    <property type="match status" value="2"/>
</dbReference>
<keyword evidence="4 6" id="KW-0496">Mitochondrion</keyword>
<evidence type="ECO:0000256" key="4">
    <source>
        <dbReference type="ARBA" id="ARBA00023128"/>
    </source>
</evidence>
<dbReference type="AlphaFoldDB" id="A0A2A9NKE1"/>
<dbReference type="GO" id="GO:0015914">
    <property type="term" value="P:phospholipid transport"/>
    <property type="evidence" value="ECO:0007669"/>
    <property type="project" value="TreeGrafter"/>
</dbReference>
<dbReference type="STRING" id="703135.A0A2A9NKE1"/>
<accession>A0A2A9NKE1</accession>
<dbReference type="GO" id="GO:0045040">
    <property type="term" value="P:protein insertion into mitochondrial outer membrane"/>
    <property type="evidence" value="ECO:0007669"/>
    <property type="project" value="UniProtKB-UniRule"/>
</dbReference>
<feature type="region of interest" description="Disordered" evidence="7">
    <location>
        <begin position="215"/>
        <end position="238"/>
    </location>
</feature>
<sequence length="429" mass="47701">MHPFATYVLRSYYKATGWNEDNLFANLTRSSSAILDFSIPRGLNLSVSKSPNALFRTTYSINAMPSLHGSIGYIFTSCDLNVQNSSNARFKDMIDRFKVYDQPRRPGTKEEEWLAGENVATRDYLMYGRLYLPTGRLDALYSTRLSSTVQALVAAISERPPNTPTDFPHKRSGGTSNLMFNLQHDIGKWCTEYTYNAEDGMWGVKLLHNFGKLGGSLETPEENETPSRQRAGVRRVDEEEPIDGGLKGRVSVGAELYFSAQERSAGVSTGIRFTTLPDATPPSYQVPSQTPSSTPKSTPQPPTTITALFNPMLGYVSGAYTAQVSRDLSLSSRFEFNVYSYESEWTMGAEWWLRGSHLDHESNDELRANEVTEVHGVVKARASTSNNISLLWEGRLQSVLVGLGVVADLSRYSKPLRAIGLEVSYFSSD</sequence>
<dbReference type="EMBL" id="KZ302001">
    <property type="protein sequence ID" value="PFH50548.1"/>
    <property type="molecule type" value="Genomic_DNA"/>
</dbReference>
<dbReference type="HAMAP" id="MF_03102">
    <property type="entry name" value="Mdm10"/>
    <property type="match status" value="1"/>
</dbReference>
<dbReference type="GO" id="GO:0070096">
    <property type="term" value="P:mitochondrial outer membrane translocase complex assembly"/>
    <property type="evidence" value="ECO:0007669"/>
    <property type="project" value="UniProtKB-UniRule"/>
</dbReference>
<evidence type="ECO:0000313" key="9">
    <source>
        <dbReference type="Proteomes" id="UP000242287"/>
    </source>
</evidence>
<dbReference type="OrthoDB" id="2103793at2759"/>
<feature type="region of interest" description="Disordered" evidence="7">
    <location>
        <begin position="274"/>
        <end position="304"/>
    </location>
</feature>
<keyword evidence="3 6" id="KW-1000">Mitochondrion outer membrane</keyword>
<dbReference type="GO" id="GO:0001401">
    <property type="term" value="C:SAM complex"/>
    <property type="evidence" value="ECO:0007669"/>
    <property type="project" value="TreeGrafter"/>
</dbReference>
<organism evidence="8 9">
    <name type="scientific">Amanita thiersii Skay4041</name>
    <dbReference type="NCBI Taxonomy" id="703135"/>
    <lineage>
        <taxon>Eukaryota</taxon>
        <taxon>Fungi</taxon>
        <taxon>Dikarya</taxon>
        <taxon>Basidiomycota</taxon>
        <taxon>Agaricomycotina</taxon>
        <taxon>Agaricomycetes</taxon>
        <taxon>Agaricomycetidae</taxon>
        <taxon>Agaricales</taxon>
        <taxon>Pluteineae</taxon>
        <taxon>Amanitaceae</taxon>
        <taxon>Amanita</taxon>
    </lineage>
</organism>
<comment type="subunit">
    <text evidence="6">Component of the ER-mitochondria encounter structure (ERMES) or MDM complex, composed of MMM1, MDM10, MDM12 and MDM34. Associates with the mitochondrial outer membrane sorting assembly machinery SAM(core) complex.</text>
</comment>
<evidence type="ECO:0000256" key="2">
    <source>
        <dbReference type="ARBA" id="ARBA00022692"/>
    </source>
</evidence>
<evidence type="ECO:0000256" key="7">
    <source>
        <dbReference type="SAM" id="MobiDB-lite"/>
    </source>
</evidence>
<dbReference type="Proteomes" id="UP000242287">
    <property type="component" value="Unassembled WGS sequence"/>
</dbReference>